<dbReference type="PROSITE" id="PS50920">
    <property type="entry name" value="SOLCAR"/>
    <property type="match status" value="1"/>
</dbReference>
<evidence type="ECO:0000256" key="7">
    <source>
        <dbReference type="ARBA" id="ARBA00023136"/>
    </source>
</evidence>
<accession>A0ABU6RK75</accession>
<dbReference type="SUPFAM" id="SSF103506">
    <property type="entry name" value="Mitochondrial carrier"/>
    <property type="match status" value="1"/>
</dbReference>
<reference evidence="11 12" key="1">
    <citation type="journal article" date="2023" name="Plants (Basel)">
        <title>Bridging the Gap: Combining Genomics and Transcriptomics Approaches to Understand Stylosanthes scabra, an Orphan Legume from the Brazilian Caatinga.</title>
        <authorList>
            <person name="Ferreira-Neto J.R.C."/>
            <person name="da Silva M.D."/>
            <person name="Binneck E."/>
            <person name="de Melo N.F."/>
            <person name="da Silva R.H."/>
            <person name="de Melo A.L.T.M."/>
            <person name="Pandolfi V."/>
            <person name="Bustamante F.O."/>
            <person name="Brasileiro-Vidal A.C."/>
            <person name="Benko-Iseppon A.M."/>
        </authorList>
    </citation>
    <scope>NUCLEOTIDE SEQUENCE [LARGE SCALE GENOMIC DNA]</scope>
    <source>
        <tissue evidence="11">Leaves</tissue>
    </source>
</reference>
<evidence type="ECO:0000313" key="11">
    <source>
        <dbReference type="EMBL" id="MED6124422.1"/>
    </source>
</evidence>
<dbReference type="InterPro" id="IPR018108">
    <property type="entry name" value="MCP_transmembrane"/>
</dbReference>
<dbReference type="PANTHER" id="PTHR45618">
    <property type="entry name" value="MITOCHONDRIAL DICARBOXYLATE CARRIER-RELATED"/>
    <property type="match status" value="1"/>
</dbReference>
<evidence type="ECO:0000256" key="2">
    <source>
        <dbReference type="ARBA" id="ARBA00006375"/>
    </source>
</evidence>
<keyword evidence="5" id="KW-0677">Repeat</keyword>
<feature type="transmembrane region" description="Helical" evidence="10">
    <location>
        <begin position="162"/>
        <end position="183"/>
    </location>
</feature>
<dbReference type="InterPro" id="IPR023395">
    <property type="entry name" value="MCP_dom_sf"/>
</dbReference>
<feature type="repeat" description="Solcar" evidence="8">
    <location>
        <begin position="95"/>
        <end position="185"/>
    </location>
</feature>
<evidence type="ECO:0000256" key="6">
    <source>
        <dbReference type="ARBA" id="ARBA00022989"/>
    </source>
</evidence>
<protein>
    <submittedName>
        <fullName evidence="11">Uncharacterized protein</fullName>
    </submittedName>
</protein>
<keyword evidence="12" id="KW-1185">Reference proteome</keyword>
<evidence type="ECO:0000256" key="8">
    <source>
        <dbReference type="PROSITE-ProRule" id="PRU00282"/>
    </source>
</evidence>
<comment type="similarity">
    <text evidence="2 9">Belongs to the mitochondrial carrier (TC 2.A.29) family.</text>
</comment>
<evidence type="ECO:0000256" key="1">
    <source>
        <dbReference type="ARBA" id="ARBA00004141"/>
    </source>
</evidence>
<dbReference type="Pfam" id="PF00153">
    <property type="entry name" value="Mito_carr"/>
    <property type="match status" value="1"/>
</dbReference>
<keyword evidence="3 9" id="KW-0813">Transport</keyword>
<comment type="subcellular location">
    <subcellularLocation>
        <location evidence="1">Membrane</location>
        <topology evidence="1">Multi-pass membrane protein</topology>
    </subcellularLocation>
</comment>
<keyword evidence="4 8" id="KW-0812">Transmembrane</keyword>
<organism evidence="11 12">
    <name type="scientific">Stylosanthes scabra</name>
    <dbReference type="NCBI Taxonomy" id="79078"/>
    <lineage>
        <taxon>Eukaryota</taxon>
        <taxon>Viridiplantae</taxon>
        <taxon>Streptophyta</taxon>
        <taxon>Embryophyta</taxon>
        <taxon>Tracheophyta</taxon>
        <taxon>Spermatophyta</taxon>
        <taxon>Magnoliopsida</taxon>
        <taxon>eudicotyledons</taxon>
        <taxon>Gunneridae</taxon>
        <taxon>Pentapetalae</taxon>
        <taxon>rosids</taxon>
        <taxon>fabids</taxon>
        <taxon>Fabales</taxon>
        <taxon>Fabaceae</taxon>
        <taxon>Papilionoideae</taxon>
        <taxon>50 kb inversion clade</taxon>
        <taxon>dalbergioids sensu lato</taxon>
        <taxon>Dalbergieae</taxon>
        <taxon>Pterocarpus clade</taxon>
        <taxon>Stylosanthes</taxon>
    </lineage>
</organism>
<evidence type="ECO:0000256" key="10">
    <source>
        <dbReference type="SAM" id="Phobius"/>
    </source>
</evidence>
<sequence>GFSAALLKVPLQHVVRVGSYSILTTIAIEANDRKPLSPLQNTKYMTTAGIMAWACSMPIGLAQIRMQADATFPAAHRRNYTNVFNALDRVIADEGVLALWRGASAISTFSGCALSLPFDYVKTQIQTMQPDAYGKYPYTGFFDCARETFKTGGLAKFYSGFYFYYFRFASSMMISLLVVKLLGRLDASSNGIKKITVNVRRSDV</sequence>
<name>A0ABU6RK75_9FABA</name>
<feature type="non-terminal residue" evidence="11">
    <location>
        <position position="1"/>
    </location>
</feature>
<evidence type="ECO:0000256" key="3">
    <source>
        <dbReference type="ARBA" id="ARBA00022448"/>
    </source>
</evidence>
<dbReference type="EMBL" id="JASCZI010030706">
    <property type="protein sequence ID" value="MED6124422.1"/>
    <property type="molecule type" value="Genomic_DNA"/>
</dbReference>
<comment type="caution">
    <text evidence="11">The sequence shown here is derived from an EMBL/GenBank/DDBJ whole genome shotgun (WGS) entry which is preliminary data.</text>
</comment>
<evidence type="ECO:0000256" key="9">
    <source>
        <dbReference type="RuleBase" id="RU000488"/>
    </source>
</evidence>
<dbReference type="InterPro" id="IPR050391">
    <property type="entry name" value="Mito_Metabolite_Transporter"/>
</dbReference>
<dbReference type="Proteomes" id="UP001341840">
    <property type="component" value="Unassembled WGS sequence"/>
</dbReference>
<evidence type="ECO:0000313" key="12">
    <source>
        <dbReference type="Proteomes" id="UP001341840"/>
    </source>
</evidence>
<evidence type="ECO:0000256" key="5">
    <source>
        <dbReference type="ARBA" id="ARBA00022737"/>
    </source>
</evidence>
<gene>
    <name evidence="11" type="ORF">PIB30_058766</name>
</gene>
<proteinExistence type="inferred from homology"/>
<keyword evidence="7 8" id="KW-0472">Membrane</keyword>
<evidence type="ECO:0000256" key="4">
    <source>
        <dbReference type="ARBA" id="ARBA00022692"/>
    </source>
</evidence>
<dbReference type="Gene3D" id="1.50.40.10">
    <property type="entry name" value="Mitochondrial carrier domain"/>
    <property type="match status" value="2"/>
</dbReference>
<keyword evidence="6 10" id="KW-1133">Transmembrane helix</keyword>